<dbReference type="Pfam" id="PF19301">
    <property type="entry name" value="LigXa_C"/>
    <property type="match status" value="1"/>
</dbReference>
<sequence length="439" mass="49665">MLSHEDNERLVRVGKGTPLGELFRLYWIPFLQSGDLVGDGQPKRVRLLGEDLVAFRDSEGRVGLVDQACPHRGAPMVFARNEDCGLRCVYHGWKFDVSGAVVDMPAEPARSRLKERVRIKSYVCRERNGMIWTYMGPDQSAPPPLPNVEWNLVPQQQVHVSLRVQECNWLQAVEGEIDSAHAPLLHGRLDSQGTTSAWIQKRDLRPTFECVKQEFGMSIAARRNYDANTLYWRVNQFMLPFYTLVPPLSPFPDLSGHAWVPIDDENTLCIMFSYHPSEPLRDKTRQIFAEGHNGRESGHASRHALVQHPVTVPYAGYWTKYNPQNGFQFDFEAQQTTWFSGLPGLWVQDGACQSGVSPIFDRTRENLCASDTGIAMTRRFILEALGAYRDHGTKPKGVTDPDVFMVRAVSMRLPPEDSWVDVGAPFMRAQLGADFGYEV</sequence>
<dbReference type="Pfam" id="PF00355">
    <property type="entry name" value="Rieske"/>
    <property type="match status" value="1"/>
</dbReference>
<dbReference type="CDD" id="cd03479">
    <property type="entry name" value="Rieske_RO_Alpha_PhDO_like"/>
    <property type="match status" value="1"/>
</dbReference>
<dbReference type="RefSeq" id="WP_044413998.1">
    <property type="nucleotide sequence ID" value="NZ_JXXE01000360.1"/>
</dbReference>
<dbReference type="PATRIC" id="fig|1076.23.peg.3880"/>
<dbReference type="AlphaFoldDB" id="A0A0D7ELQ3"/>
<dbReference type="SUPFAM" id="SSF50022">
    <property type="entry name" value="ISP domain"/>
    <property type="match status" value="1"/>
</dbReference>
<evidence type="ECO:0000259" key="6">
    <source>
        <dbReference type="PROSITE" id="PS51296"/>
    </source>
</evidence>
<dbReference type="InterPro" id="IPR036922">
    <property type="entry name" value="Rieske_2Fe-2S_sf"/>
</dbReference>
<keyword evidence="3" id="KW-0560">Oxidoreductase</keyword>
<dbReference type="InterPro" id="IPR017941">
    <property type="entry name" value="Rieske_2Fe-2S"/>
</dbReference>
<reference evidence="7 8" key="1">
    <citation type="submission" date="2014-11" db="EMBL/GenBank/DDBJ databases">
        <title>Genomics and ecophysiology of heterotrophic nitrogen fixing bacteria isolated from estuarine surface water.</title>
        <authorList>
            <person name="Bentzon-Tilia M."/>
            <person name="Severin I."/>
            <person name="Hansen L.H."/>
            <person name="Riemann L."/>
        </authorList>
    </citation>
    <scope>NUCLEOTIDE SEQUENCE [LARGE SCALE GENOMIC DNA]</scope>
    <source>
        <strain evidence="7 8">BAL398</strain>
    </source>
</reference>
<proteinExistence type="predicted"/>
<keyword evidence="1" id="KW-0001">2Fe-2S</keyword>
<dbReference type="OrthoDB" id="9800776at2"/>
<protein>
    <submittedName>
        <fullName evidence="7">Dioxygenase</fullName>
    </submittedName>
</protein>
<dbReference type="PROSITE" id="PS51296">
    <property type="entry name" value="RIESKE"/>
    <property type="match status" value="1"/>
</dbReference>
<dbReference type="Proteomes" id="UP000032515">
    <property type="component" value="Unassembled WGS sequence"/>
</dbReference>
<dbReference type="PANTHER" id="PTHR21266:SF59">
    <property type="entry name" value="BLR4922 PROTEIN"/>
    <property type="match status" value="1"/>
</dbReference>
<feature type="domain" description="Rieske" evidence="6">
    <location>
        <begin position="27"/>
        <end position="133"/>
    </location>
</feature>
<dbReference type="InterPro" id="IPR045623">
    <property type="entry name" value="LigXa_C"/>
</dbReference>
<dbReference type="GO" id="GO:0051537">
    <property type="term" value="F:2 iron, 2 sulfur cluster binding"/>
    <property type="evidence" value="ECO:0007669"/>
    <property type="project" value="UniProtKB-KW"/>
</dbReference>
<dbReference type="Gene3D" id="2.102.10.10">
    <property type="entry name" value="Rieske [2Fe-2S] iron-sulphur domain"/>
    <property type="match status" value="1"/>
</dbReference>
<evidence type="ECO:0000313" key="8">
    <source>
        <dbReference type="Proteomes" id="UP000032515"/>
    </source>
</evidence>
<dbReference type="EMBL" id="JXXE01000360">
    <property type="protein sequence ID" value="KIZ40387.1"/>
    <property type="molecule type" value="Genomic_DNA"/>
</dbReference>
<evidence type="ECO:0000256" key="3">
    <source>
        <dbReference type="ARBA" id="ARBA00023002"/>
    </source>
</evidence>
<evidence type="ECO:0000256" key="4">
    <source>
        <dbReference type="ARBA" id="ARBA00023004"/>
    </source>
</evidence>
<dbReference type="PANTHER" id="PTHR21266">
    <property type="entry name" value="IRON-SULFUR DOMAIN CONTAINING PROTEIN"/>
    <property type="match status" value="1"/>
</dbReference>
<evidence type="ECO:0000256" key="1">
    <source>
        <dbReference type="ARBA" id="ARBA00022714"/>
    </source>
</evidence>
<dbReference type="GO" id="GO:0051213">
    <property type="term" value="F:dioxygenase activity"/>
    <property type="evidence" value="ECO:0007669"/>
    <property type="project" value="UniProtKB-KW"/>
</dbReference>
<dbReference type="GO" id="GO:0046872">
    <property type="term" value="F:metal ion binding"/>
    <property type="evidence" value="ECO:0007669"/>
    <property type="project" value="UniProtKB-KW"/>
</dbReference>
<evidence type="ECO:0000313" key="7">
    <source>
        <dbReference type="EMBL" id="KIZ40387.1"/>
    </source>
</evidence>
<keyword evidence="2" id="KW-0479">Metal-binding</keyword>
<organism evidence="7 8">
    <name type="scientific">Rhodopseudomonas palustris</name>
    <dbReference type="NCBI Taxonomy" id="1076"/>
    <lineage>
        <taxon>Bacteria</taxon>
        <taxon>Pseudomonadati</taxon>
        <taxon>Pseudomonadota</taxon>
        <taxon>Alphaproteobacteria</taxon>
        <taxon>Hyphomicrobiales</taxon>
        <taxon>Nitrobacteraceae</taxon>
        <taxon>Rhodopseudomonas</taxon>
    </lineage>
</organism>
<gene>
    <name evidence="7" type="ORF">OO17_17830</name>
</gene>
<dbReference type="Gene3D" id="3.90.380.10">
    <property type="entry name" value="Naphthalene 1,2-dioxygenase Alpha Subunit, Chain A, domain 1"/>
    <property type="match status" value="1"/>
</dbReference>
<keyword evidence="5" id="KW-0411">Iron-sulfur</keyword>
<evidence type="ECO:0000256" key="5">
    <source>
        <dbReference type="ARBA" id="ARBA00023014"/>
    </source>
</evidence>
<name>A0A0D7ELQ3_RHOPL</name>
<keyword evidence="4" id="KW-0408">Iron</keyword>
<accession>A0A0D7ELQ3</accession>
<comment type="caution">
    <text evidence="7">The sequence shown here is derived from an EMBL/GenBank/DDBJ whole genome shotgun (WGS) entry which is preliminary data.</text>
</comment>
<evidence type="ECO:0000256" key="2">
    <source>
        <dbReference type="ARBA" id="ARBA00022723"/>
    </source>
</evidence>
<dbReference type="InterPro" id="IPR050584">
    <property type="entry name" value="Cholesterol_7-desaturase"/>
</dbReference>
<keyword evidence="7" id="KW-0223">Dioxygenase</keyword>
<dbReference type="SUPFAM" id="SSF55961">
    <property type="entry name" value="Bet v1-like"/>
    <property type="match status" value="1"/>
</dbReference>